<sequence length="652" mass="74207">MSNLAEGSLYDNLSNLAECNEYNNMSNLAEGIMYDNMSNLAEGSLYDNMSNLAECNEYNNMSNLAEGILYDNMSNLAEGSLYDNMSNLAECNVYDNMSNLAECNVYDNMSNLAKGNVYDNMSNLAEGSLYDNMSNLAEGSLYDSLSNLAEGSLYDNMSNLAECNVYDNMSKLAECDVYYNISNLAECKVFDMPKLAEGSLNLTHHIQFDIGLKLKDSWGKLTNFTDVLHNVFAYHKAEAISTLLRKEVGSQLQAKTEIKKAAEDAGLNNDQYSYVFATDAFALYSVTQISRIKASPFTRERDTKQFSSLCFDTVLAEKGSYDIFQDGEICNNSRDRIMVNGQSLRDNIEQFLCVIFSKKFIDLYKWKYTYHFHMLCKDFEEQAGQYDIATAEITLQFKHFVDIAREYHCWPKNRLIEATSSLVFSKQEVLQILDVFILNLAKCLRHHQAIVMRSKYENPMYIHEEGCEVATTIQVNPPPEGWSDEVEFQYTLTVTKNAQMVEVVDLKSGRKHQAILIYKLNIEFLRDLSSVEMQTAIFSGLKQDILKKRATYTFGVMTTPPFQKGKDPDNYKFVDNEGVVRNRGVFYKLIKKGTLMSSGQIFSAQVRFVPWVGSFSLYRCPSENPDIEDELTECNVYDNMSKLAEGSLFDNM</sequence>
<evidence type="ECO:0000313" key="2">
    <source>
        <dbReference type="Proteomes" id="UP001164746"/>
    </source>
</evidence>
<dbReference type="Proteomes" id="UP001164746">
    <property type="component" value="Chromosome 8"/>
</dbReference>
<organism evidence="1 2">
    <name type="scientific">Mya arenaria</name>
    <name type="common">Soft-shell clam</name>
    <dbReference type="NCBI Taxonomy" id="6604"/>
    <lineage>
        <taxon>Eukaryota</taxon>
        <taxon>Metazoa</taxon>
        <taxon>Spiralia</taxon>
        <taxon>Lophotrochozoa</taxon>
        <taxon>Mollusca</taxon>
        <taxon>Bivalvia</taxon>
        <taxon>Autobranchia</taxon>
        <taxon>Heteroconchia</taxon>
        <taxon>Euheterodonta</taxon>
        <taxon>Imparidentia</taxon>
        <taxon>Neoheterodontei</taxon>
        <taxon>Myida</taxon>
        <taxon>Myoidea</taxon>
        <taxon>Myidae</taxon>
        <taxon>Mya</taxon>
    </lineage>
</organism>
<protein>
    <submittedName>
        <fullName evidence="1">SWP2-like protein</fullName>
    </submittedName>
</protein>
<proteinExistence type="predicted"/>
<evidence type="ECO:0000313" key="1">
    <source>
        <dbReference type="EMBL" id="WAR13533.1"/>
    </source>
</evidence>
<dbReference type="EMBL" id="CP111019">
    <property type="protein sequence ID" value="WAR13533.1"/>
    <property type="molecule type" value="Genomic_DNA"/>
</dbReference>
<keyword evidence="2" id="KW-1185">Reference proteome</keyword>
<name>A0ABY7EUB0_MYAAR</name>
<reference evidence="1" key="1">
    <citation type="submission" date="2022-11" db="EMBL/GenBank/DDBJ databases">
        <title>Centuries of genome instability and evolution in soft-shell clam transmissible cancer (bioRxiv).</title>
        <authorList>
            <person name="Hart S.F.M."/>
            <person name="Yonemitsu M.A."/>
            <person name="Giersch R.M."/>
            <person name="Beal B.F."/>
            <person name="Arriagada G."/>
            <person name="Davis B.W."/>
            <person name="Ostrander E.A."/>
            <person name="Goff S.P."/>
            <person name="Metzger M.J."/>
        </authorList>
    </citation>
    <scope>NUCLEOTIDE SEQUENCE</scope>
    <source>
        <strain evidence="1">MELC-2E11</strain>
        <tissue evidence="1">Siphon/mantle</tissue>
    </source>
</reference>
<gene>
    <name evidence="1" type="ORF">MAR_027713</name>
</gene>
<accession>A0ABY7EUB0</accession>